<comment type="caution">
    <text evidence="2">The sequence shown here is derived from an EMBL/GenBank/DDBJ whole genome shotgun (WGS) entry which is preliminary data.</text>
</comment>
<evidence type="ECO:0000256" key="1">
    <source>
        <dbReference type="SAM" id="MobiDB-lite"/>
    </source>
</evidence>
<gene>
    <name evidence="2" type="ORF">EG19_04040</name>
</gene>
<organism evidence="2 3">
    <name type="scientific">Thermoanaerobaculum aquaticum</name>
    <dbReference type="NCBI Taxonomy" id="1312852"/>
    <lineage>
        <taxon>Bacteria</taxon>
        <taxon>Pseudomonadati</taxon>
        <taxon>Acidobacteriota</taxon>
        <taxon>Thermoanaerobaculia</taxon>
        <taxon>Thermoanaerobaculales</taxon>
        <taxon>Thermoanaerobaculaceae</taxon>
        <taxon>Thermoanaerobaculum</taxon>
    </lineage>
</organism>
<dbReference type="AlphaFoldDB" id="A0A062XQV4"/>
<reference evidence="2 3" key="1">
    <citation type="submission" date="2014-04" db="EMBL/GenBank/DDBJ databases">
        <title>The Genome Sequence of Thermoanaerobaculum aquaticum MP-01, The First Cultivated Group 23 Acidobacterium.</title>
        <authorList>
            <person name="Stamps B.W."/>
            <person name="Losey N.A."/>
            <person name="Lawson P.A."/>
            <person name="Stevenson B.S."/>
        </authorList>
    </citation>
    <scope>NUCLEOTIDE SEQUENCE [LARGE SCALE GENOMIC DNA]</scope>
    <source>
        <strain evidence="2 3">MP-01</strain>
    </source>
</reference>
<feature type="region of interest" description="Disordered" evidence="1">
    <location>
        <begin position="54"/>
        <end position="80"/>
    </location>
</feature>
<proteinExistence type="predicted"/>
<dbReference type="Proteomes" id="UP000027284">
    <property type="component" value="Unassembled WGS sequence"/>
</dbReference>
<evidence type="ECO:0000313" key="3">
    <source>
        <dbReference type="Proteomes" id="UP000027284"/>
    </source>
</evidence>
<evidence type="ECO:0000313" key="2">
    <source>
        <dbReference type="EMBL" id="KDA54977.1"/>
    </source>
</evidence>
<name>A0A062XQV4_9BACT</name>
<protein>
    <submittedName>
        <fullName evidence="2">Uncharacterized protein</fullName>
    </submittedName>
</protein>
<dbReference type="STRING" id="1312852.EG19_04040"/>
<dbReference type="EMBL" id="JMFG01000002">
    <property type="protein sequence ID" value="KDA54977.1"/>
    <property type="molecule type" value="Genomic_DNA"/>
</dbReference>
<sequence>MEAAAHQRLWATPQTTAAPRTTCGGFSCSSRSLTRKATDSAPARAENQWQARMGSCGTSCSQSQAKTVQPGWSPGFKEGK</sequence>
<accession>A0A062XQV4</accession>
<keyword evidence="3" id="KW-1185">Reference proteome</keyword>
<feature type="compositionally biased region" description="Polar residues" evidence="1">
    <location>
        <begin position="56"/>
        <end position="67"/>
    </location>
</feature>